<keyword evidence="7" id="KW-0660">Purine salvage</keyword>
<name>A0A6N1NXK8_9VIRU</name>
<dbReference type="GO" id="GO:0006166">
    <property type="term" value="P:purine ribonucleoside salvage"/>
    <property type="evidence" value="ECO:0007669"/>
    <property type="project" value="UniProtKB-KW"/>
</dbReference>
<evidence type="ECO:0000256" key="2">
    <source>
        <dbReference type="ARBA" id="ARBA00008391"/>
    </source>
</evidence>
<dbReference type="SUPFAM" id="SSF52972">
    <property type="entry name" value="ITPase-like"/>
    <property type="match status" value="1"/>
</dbReference>
<evidence type="ECO:0000256" key="8">
    <source>
        <dbReference type="ARBA" id="ARBA00025704"/>
    </source>
</evidence>
<dbReference type="EMBL" id="KY523104">
    <property type="protein sequence ID" value="QKU35938.1"/>
    <property type="molecule type" value="Genomic_DNA"/>
</dbReference>
<reference evidence="10" key="1">
    <citation type="submission" date="2017-01" db="EMBL/GenBank/DDBJ databases">
        <authorList>
            <person name="Assis F.L."/>
            <person name="Abrahao J.S."/>
            <person name="Silva L."/>
            <person name="Khalil J.B."/>
            <person name="Rodrigues R."/>
            <person name="Silva L.S."/>
            <person name="Arantes T."/>
            <person name="Boratto P."/>
            <person name="Andrade M."/>
            <person name="Kroon E.G."/>
            <person name="Ribeiro B."/>
            <person name="Bergier I."/>
            <person name="Seligmann H."/>
            <person name="Ghigo E."/>
            <person name="Colson P."/>
            <person name="Levasseur A."/>
            <person name="Raoult D."/>
            <person name="Scola B.L."/>
        </authorList>
    </citation>
    <scope>NUCLEOTIDE SEQUENCE</scope>
    <source>
        <strain evidence="10">Soda lake</strain>
    </source>
</reference>
<dbReference type="Pfam" id="PF00156">
    <property type="entry name" value="Pribosyltran"/>
    <property type="match status" value="1"/>
</dbReference>
<evidence type="ECO:0000256" key="4">
    <source>
        <dbReference type="ARBA" id="ARBA00022490"/>
    </source>
</evidence>
<dbReference type="CDD" id="cd06223">
    <property type="entry name" value="PRTases_typeI"/>
    <property type="match status" value="1"/>
</dbReference>
<dbReference type="KEGG" id="vg:80519386"/>
<dbReference type="PANTHER" id="PTHR11776">
    <property type="entry name" value="ADENINE PHOSPHORIBOSYLTRANSFERASE"/>
    <property type="match status" value="1"/>
</dbReference>
<dbReference type="Gene3D" id="3.40.50.2020">
    <property type="match status" value="1"/>
</dbReference>
<keyword evidence="4" id="KW-0963">Cytoplasm</keyword>
<reference evidence="10" key="2">
    <citation type="journal article" date="2018" name="Nat. Commun.">
        <title>Tailed giant Tupanvirus possesses the most complete translational apparatus of the known virosphere.</title>
        <authorList>
            <person name="Abrahao J."/>
            <person name="Silva L."/>
            <person name="Silva L.S."/>
            <person name="Khalil J.Y.B."/>
            <person name="Rodrigues R."/>
            <person name="Arantes T."/>
            <person name="Assis F."/>
            <person name="Boratto P."/>
            <person name="Andrade M."/>
            <person name="Kroon E.G."/>
            <person name="Ribeiro B."/>
            <person name="Bergier I."/>
            <person name="Seligmann H."/>
            <person name="Ghigo E."/>
            <person name="Colson P."/>
            <person name="Levasseur A."/>
            <person name="Kroemer G."/>
            <person name="Raoult D."/>
            <person name="La Scola B."/>
        </authorList>
    </citation>
    <scope>NUCLEOTIDE SEQUENCE [LARGE SCALE GENOMIC DNA]</scope>
    <source>
        <strain evidence="10">Soda lake</strain>
    </source>
</reference>
<protein>
    <submittedName>
        <fullName evidence="10">Phosphoribosyl transferase</fullName>
    </submittedName>
</protein>
<evidence type="ECO:0000259" key="9">
    <source>
        <dbReference type="Pfam" id="PF00156"/>
    </source>
</evidence>
<evidence type="ECO:0000256" key="3">
    <source>
        <dbReference type="ARBA" id="ARBA00011738"/>
    </source>
</evidence>
<evidence type="ECO:0000313" key="10">
    <source>
        <dbReference type="EMBL" id="QKU35938.1"/>
    </source>
</evidence>
<dbReference type="InterPro" id="IPR029057">
    <property type="entry name" value="PRTase-like"/>
</dbReference>
<dbReference type="InterPro" id="IPR050120">
    <property type="entry name" value="Adenine_PRTase"/>
</dbReference>
<dbReference type="SUPFAM" id="SSF53271">
    <property type="entry name" value="PRTase-like"/>
    <property type="match status" value="1"/>
</dbReference>
<keyword evidence="6 10" id="KW-0808">Transferase</keyword>
<evidence type="ECO:0000256" key="5">
    <source>
        <dbReference type="ARBA" id="ARBA00022676"/>
    </source>
</evidence>
<dbReference type="GeneID" id="80519386"/>
<comment type="subcellular location">
    <subcellularLocation>
        <location evidence="1">Cytoplasm</location>
    </subcellularLocation>
</comment>
<comment type="pathway">
    <text evidence="8">Purine metabolism.</text>
</comment>
<comment type="subunit">
    <text evidence="3">Homodimer.</text>
</comment>
<feature type="domain" description="Phosphoribosyltransferase" evidence="9">
    <location>
        <begin position="216"/>
        <end position="327"/>
    </location>
</feature>
<comment type="similarity">
    <text evidence="2">Belongs to the purine/pyrimidine phosphoribosyltransferase family.</text>
</comment>
<organism evidence="10">
    <name type="scientific">Tupanvirus soda lake</name>
    <dbReference type="NCBI Taxonomy" id="2126985"/>
    <lineage>
        <taxon>Viruses</taxon>
        <taxon>Varidnaviria</taxon>
        <taxon>Bamfordvirae</taxon>
        <taxon>Nucleocytoviricota</taxon>
        <taxon>Megaviricetes</taxon>
        <taxon>Imitervirales</taxon>
        <taxon>Mimiviridae</taxon>
        <taxon>Megamimivirinae</taxon>
        <taxon>Tupanvirus</taxon>
        <taxon>Tupanvirus salinum</taxon>
    </lineage>
</organism>
<dbReference type="RefSeq" id="YP_010782622.1">
    <property type="nucleotide sequence ID" value="NC_075039.1"/>
</dbReference>
<sequence length="380" mass="43381">MSVISILLASESFIKKEAVETFFKINYPNIKYDLTSINCDACGLPPQPIDCGKFCCYERTKFALEHSYQSYDITISIENDLVYFMGHYIDSAHARITCNGIVGTGSSNFIDCPITQKQMEKYPQHIYSDKIRGYSCTAGQILNETLGWDPKNWMLESEGIDRKTQITEALNDAFNNLFDNVSNCYSVFQDYKSYSDFPKKGVTFKYFYSLFVSKNMKKIAKLLSTKYEAHNIDAIFPLETRGLVLGTLLADHLETTMIPLQKPGKIPGKSLPMPYQKEYGSDEIQISVDIMEVFLDRNKKSFYRFLIVDDLIATGGTIKAGLFLLEKLSKQYGFKYDVEVLSLEEVLPLRTDATEKIGQDYYVLFRNINNALSIVEQLKN</sequence>
<dbReference type="InterPro" id="IPR000836">
    <property type="entry name" value="PRTase_dom"/>
</dbReference>
<accession>A0A6N1NXK8</accession>
<proteinExistence type="inferred from homology"/>
<evidence type="ECO:0000256" key="1">
    <source>
        <dbReference type="ARBA" id="ARBA00004496"/>
    </source>
</evidence>
<dbReference type="GO" id="GO:0003999">
    <property type="term" value="F:adenine phosphoribosyltransferase activity"/>
    <property type="evidence" value="ECO:0007669"/>
    <property type="project" value="TreeGrafter"/>
</dbReference>
<dbReference type="InterPro" id="IPR029001">
    <property type="entry name" value="ITPase-like_fam"/>
</dbReference>
<dbReference type="PANTHER" id="PTHR11776:SF7">
    <property type="entry name" value="PHOSPHORIBOSYLTRANSFERASE DOMAIN-CONTAINING PROTEIN"/>
    <property type="match status" value="1"/>
</dbReference>
<evidence type="ECO:0000256" key="6">
    <source>
        <dbReference type="ARBA" id="ARBA00022679"/>
    </source>
</evidence>
<evidence type="ECO:0000256" key="7">
    <source>
        <dbReference type="ARBA" id="ARBA00022726"/>
    </source>
</evidence>
<keyword evidence="5" id="KW-0328">Glycosyltransferase</keyword>